<organism evidence="1 2">
    <name type="scientific">Solanum tuberosum</name>
    <name type="common">Potato</name>
    <dbReference type="NCBI Taxonomy" id="4113"/>
    <lineage>
        <taxon>Eukaryota</taxon>
        <taxon>Viridiplantae</taxon>
        <taxon>Streptophyta</taxon>
        <taxon>Embryophyta</taxon>
        <taxon>Tracheophyta</taxon>
        <taxon>Spermatophyta</taxon>
        <taxon>Magnoliopsida</taxon>
        <taxon>eudicotyledons</taxon>
        <taxon>Gunneridae</taxon>
        <taxon>Pentapetalae</taxon>
        <taxon>asterids</taxon>
        <taxon>lamiids</taxon>
        <taxon>Solanales</taxon>
        <taxon>Solanaceae</taxon>
        <taxon>Solanoideae</taxon>
        <taxon>Solaneae</taxon>
        <taxon>Solanum</taxon>
    </lineage>
</organism>
<protein>
    <submittedName>
        <fullName evidence="1">Uncharacterized protein</fullName>
    </submittedName>
</protein>
<evidence type="ECO:0000313" key="2">
    <source>
        <dbReference type="Proteomes" id="UP000826656"/>
    </source>
</evidence>
<gene>
    <name evidence="1" type="ORF">KY290_007946</name>
</gene>
<comment type="caution">
    <text evidence="1">The sequence shown here is derived from an EMBL/GenBank/DDBJ whole genome shotgun (WGS) entry which is preliminary data.</text>
</comment>
<dbReference type="EMBL" id="JAIVGD010000003">
    <property type="protein sequence ID" value="KAH0776535.1"/>
    <property type="molecule type" value="Genomic_DNA"/>
</dbReference>
<name>A0ABQ7W953_SOLTU</name>
<sequence>MGCLNFRKISSIYQKGSVPSTSGCSDISSPAKEMLDHLESILANELVAVKSGQFIVEVKP</sequence>
<keyword evidence="2" id="KW-1185">Reference proteome</keyword>
<evidence type="ECO:0000313" key="1">
    <source>
        <dbReference type="EMBL" id="KAH0776535.1"/>
    </source>
</evidence>
<reference evidence="1 2" key="1">
    <citation type="journal article" date="2021" name="bioRxiv">
        <title>Chromosome-scale and haplotype-resolved genome assembly of a tetraploid potato cultivar.</title>
        <authorList>
            <person name="Sun H."/>
            <person name="Jiao W.-B."/>
            <person name="Krause K."/>
            <person name="Campoy J.A."/>
            <person name="Goel M."/>
            <person name="Folz-Donahue K."/>
            <person name="Kukat C."/>
            <person name="Huettel B."/>
            <person name="Schneeberger K."/>
        </authorList>
    </citation>
    <scope>NUCLEOTIDE SEQUENCE [LARGE SCALE GENOMIC DNA]</scope>
    <source>
        <strain evidence="1">SolTubOtavaFocal</strain>
        <tissue evidence="1">Leaves</tissue>
    </source>
</reference>
<accession>A0ABQ7W953</accession>
<dbReference type="Proteomes" id="UP000826656">
    <property type="component" value="Unassembled WGS sequence"/>
</dbReference>
<proteinExistence type="predicted"/>